<dbReference type="InterPro" id="IPR003959">
    <property type="entry name" value="ATPase_AAA_core"/>
</dbReference>
<dbReference type="Gene3D" id="3.40.50.300">
    <property type="entry name" value="P-loop containing nucleotide triphosphate hydrolases"/>
    <property type="match status" value="2"/>
</dbReference>
<feature type="domain" description="AAA+ ATPase" evidence="1">
    <location>
        <begin position="22"/>
        <end position="295"/>
    </location>
</feature>
<dbReference type="EMBL" id="VXMH01000076">
    <property type="protein sequence ID" value="MYC96321.1"/>
    <property type="molecule type" value="Genomic_DNA"/>
</dbReference>
<dbReference type="SUPFAM" id="SSF52540">
    <property type="entry name" value="P-loop containing nucleoside triphosphate hydrolases"/>
    <property type="match status" value="1"/>
</dbReference>
<dbReference type="PANTHER" id="PTHR43581">
    <property type="entry name" value="ATP/GTP PHOSPHATASE"/>
    <property type="match status" value="1"/>
</dbReference>
<dbReference type="GO" id="GO:0005524">
    <property type="term" value="F:ATP binding"/>
    <property type="evidence" value="ECO:0007669"/>
    <property type="project" value="InterPro"/>
</dbReference>
<dbReference type="SMART" id="SM00382">
    <property type="entry name" value="AAA"/>
    <property type="match status" value="1"/>
</dbReference>
<dbReference type="InterPro" id="IPR027417">
    <property type="entry name" value="P-loop_NTPase"/>
</dbReference>
<dbReference type="AlphaFoldDB" id="A0A6B1D8P3"/>
<organism evidence="2">
    <name type="scientific">Caldilineaceae bacterium SB0661_bin_32</name>
    <dbReference type="NCBI Taxonomy" id="2605255"/>
    <lineage>
        <taxon>Bacteria</taxon>
        <taxon>Bacillati</taxon>
        <taxon>Chloroflexota</taxon>
        <taxon>Caldilineae</taxon>
        <taxon>Caldilineales</taxon>
        <taxon>Caldilineaceae</taxon>
    </lineage>
</organism>
<evidence type="ECO:0000313" key="2">
    <source>
        <dbReference type="EMBL" id="MYC96321.1"/>
    </source>
</evidence>
<dbReference type="Pfam" id="PF13304">
    <property type="entry name" value="AAA_21"/>
    <property type="match status" value="1"/>
</dbReference>
<dbReference type="InterPro" id="IPR003593">
    <property type="entry name" value="AAA+_ATPase"/>
</dbReference>
<dbReference type="PANTHER" id="PTHR43581:SF2">
    <property type="entry name" value="EXCINUCLEASE ATPASE SUBUNIT"/>
    <property type="match status" value="1"/>
</dbReference>
<gene>
    <name evidence="2" type="ORF">F4X14_15265</name>
</gene>
<reference evidence="2" key="1">
    <citation type="submission" date="2019-09" db="EMBL/GenBank/DDBJ databases">
        <title>Characterisation of the sponge microbiome using genome-centric metagenomics.</title>
        <authorList>
            <person name="Engelberts J.P."/>
            <person name="Robbins S.J."/>
            <person name="De Goeij J.M."/>
            <person name="Aranda M."/>
            <person name="Bell S.C."/>
            <person name="Webster N.S."/>
        </authorList>
    </citation>
    <scope>NUCLEOTIDE SEQUENCE</scope>
    <source>
        <strain evidence="2">SB0661_bin_32</strain>
    </source>
</reference>
<accession>A0A6B1D8P3</accession>
<protein>
    <submittedName>
        <fullName evidence="2">AAA family ATPase</fullName>
    </submittedName>
</protein>
<proteinExistence type="predicted"/>
<sequence length="340" mass="38859">MALTRVRLRRFTAFEELEVEFSPGINVFVGDNGTGKTHLMKVCYAACDASKSHITFDNKLIDVFLPSGRVLGRLIKRQQGSKRGAVEVFRDKRRLRASFSNLARAPTSPTITGATQWAEPPIKSVYIPPKEMLANAPGFRSLYGQRQIQFEAVYDDLLQWAFLPLPRGRIETQIKHLFPDLERALRGKVTVDNEEFFLRSGQGKIEFTLLAEGIRKLGLLWILLRNGTLQEGSVLFWDEPETNLNPKYFGVVIKVLLELQRMGVQIFFATHDYVILKELDLRRKSKDKVVFHSLHRQEETGDISCNSTDSFLEIDPNAISDTFDDLYDREVERSLGHLVQ</sequence>
<dbReference type="InterPro" id="IPR051396">
    <property type="entry name" value="Bact_Antivir_Def_Nuclease"/>
</dbReference>
<name>A0A6B1D8P3_9CHLR</name>
<comment type="caution">
    <text evidence="2">The sequence shown here is derived from an EMBL/GenBank/DDBJ whole genome shotgun (WGS) entry which is preliminary data.</text>
</comment>
<dbReference type="GO" id="GO:0016887">
    <property type="term" value="F:ATP hydrolysis activity"/>
    <property type="evidence" value="ECO:0007669"/>
    <property type="project" value="InterPro"/>
</dbReference>
<evidence type="ECO:0000259" key="1">
    <source>
        <dbReference type="SMART" id="SM00382"/>
    </source>
</evidence>